<evidence type="ECO:0000313" key="7">
    <source>
        <dbReference type="EMBL" id="SNX71064.1"/>
    </source>
</evidence>
<dbReference type="PROSITE" id="PS51318">
    <property type="entry name" value="TAT"/>
    <property type="match status" value="1"/>
</dbReference>
<dbReference type="Gene3D" id="3.60.15.10">
    <property type="entry name" value="Ribonuclease Z/Hydroxyacylglutathione hydrolase-like"/>
    <property type="match status" value="1"/>
</dbReference>
<dbReference type="CDD" id="cd07720">
    <property type="entry name" value="OPHC2-like_MBL-fold"/>
    <property type="match status" value="1"/>
</dbReference>
<dbReference type="Pfam" id="PF00753">
    <property type="entry name" value="Lactamase_B"/>
    <property type="match status" value="1"/>
</dbReference>
<dbReference type="GO" id="GO:0016787">
    <property type="term" value="F:hydrolase activity"/>
    <property type="evidence" value="ECO:0007669"/>
    <property type="project" value="UniProtKB-KW"/>
</dbReference>
<protein>
    <submittedName>
        <fullName evidence="7">Glyoxylase-like metal-dependent hydrolase (Beta-lactamase superfamily II)</fullName>
    </submittedName>
</protein>
<reference evidence="8" key="1">
    <citation type="submission" date="2017-08" db="EMBL/GenBank/DDBJ databases">
        <authorList>
            <person name="Varghese N."/>
            <person name="Submissions S."/>
        </authorList>
    </citation>
    <scope>NUCLEOTIDE SEQUENCE [LARGE SCALE GENOMIC DNA]</scope>
    <source>
        <strain evidence="8">JA234</strain>
    </source>
</reference>
<keyword evidence="5" id="KW-0732">Signal</keyword>
<dbReference type="RefSeq" id="WP_097030603.1">
    <property type="nucleotide sequence ID" value="NZ_OAOQ01000008.1"/>
</dbReference>
<keyword evidence="2" id="KW-0479">Metal-binding</keyword>
<dbReference type="PANTHER" id="PTHR42978">
    <property type="entry name" value="QUORUM-QUENCHING LACTONASE YTNP-RELATED-RELATED"/>
    <property type="match status" value="1"/>
</dbReference>
<evidence type="ECO:0000256" key="1">
    <source>
        <dbReference type="ARBA" id="ARBA00007749"/>
    </source>
</evidence>
<comment type="similarity">
    <text evidence="1">Belongs to the metallo-beta-lactamase superfamily.</text>
</comment>
<keyword evidence="4" id="KW-0862">Zinc</keyword>
<dbReference type="OrthoDB" id="9773738at2"/>
<evidence type="ECO:0000256" key="3">
    <source>
        <dbReference type="ARBA" id="ARBA00022801"/>
    </source>
</evidence>
<evidence type="ECO:0000259" key="6">
    <source>
        <dbReference type="SMART" id="SM00849"/>
    </source>
</evidence>
<proteinExistence type="inferred from homology"/>
<dbReference type="EMBL" id="OAOQ01000008">
    <property type="protein sequence ID" value="SNX71064.1"/>
    <property type="molecule type" value="Genomic_DNA"/>
</dbReference>
<dbReference type="Proteomes" id="UP000219467">
    <property type="component" value="Unassembled WGS sequence"/>
</dbReference>
<feature type="chain" id="PRO_5012763836" evidence="5">
    <location>
        <begin position="23"/>
        <end position="293"/>
    </location>
</feature>
<dbReference type="InterPro" id="IPR001279">
    <property type="entry name" value="Metallo-B-lactamas"/>
</dbReference>
<keyword evidence="3 7" id="KW-0378">Hydrolase</keyword>
<dbReference type="SMART" id="SM00849">
    <property type="entry name" value="Lactamase_B"/>
    <property type="match status" value="1"/>
</dbReference>
<dbReference type="AlphaFoldDB" id="A0A285CU72"/>
<dbReference type="InterPro" id="IPR036866">
    <property type="entry name" value="RibonucZ/Hydroxyglut_hydro"/>
</dbReference>
<name>A0A285CU72_9RHOB</name>
<gene>
    <name evidence="7" type="ORF">SAMN05878503_10817</name>
</gene>
<feature type="signal peptide" evidence="5">
    <location>
        <begin position="1"/>
        <end position="22"/>
    </location>
</feature>
<evidence type="ECO:0000313" key="8">
    <source>
        <dbReference type="Proteomes" id="UP000219467"/>
    </source>
</evidence>
<dbReference type="InterPro" id="IPR006311">
    <property type="entry name" value="TAT_signal"/>
</dbReference>
<dbReference type="SUPFAM" id="SSF56281">
    <property type="entry name" value="Metallo-hydrolase/oxidoreductase"/>
    <property type="match status" value="1"/>
</dbReference>
<feature type="domain" description="Metallo-beta-lactamase" evidence="6">
    <location>
        <begin position="72"/>
        <end position="272"/>
    </location>
</feature>
<organism evidence="7 8">
    <name type="scientific">Cereibacter ovatus</name>
    <dbReference type="NCBI Taxonomy" id="439529"/>
    <lineage>
        <taxon>Bacteria</taxon>
        <taxon>Pseudomonadati</taxon>
        <taxon>Pseudomonadota</taxon>
        <taxon>Alphaproteobacteria</taxon>
        <taxon>Rhodobacterales</taxon>
        <taxon>Paracoccaceae</taxon>
        <taxon>Cereibacter</taxon>
    </lineage>
</organism>
<evidence type="ECO:0000256" key="2">
    <source>
        <dbReference type="ARBA" id="ARBA00022723"/>
    </source>
</evidence>
<dbReference type="InterPro" id="IPR051013">
    <property type="entry name" value="MBL_superfamily_lactonases"/>
</dbReference>
<keyword evidence="8" id="KW-1185">Reference proteome</keyword>
<accession>A0A285CU72</accession>
<dbReference type="GO" id="GO:0046872">
    <property type="term" value="F:metal ion binding"/>
    <property type="evidence" value="ECO:0007669"/>
    <property type="project" value="UniProtKB-KW"/>
</dbReference>
<evidence type="ECO:0000256" key="4">
    <source>
        <dbReference type="ARBA" id="ARBA00022833"/>
    </source>
</evidence>
<evidence type="ECO:0000256" key="5">
    <source>
        <dbReference type="SAM" id="SignalP"/>
    </source>
</evidence>
<sequence>MRLSRRHFLTAAAGLAASRLWAGSTLTGPGFRLDTLSDGHLVVPPDFLLGDMADAAGYLARHGLPQDRLSPPCNVTLLRDGVRTVLFDVGAGPDFMPTAGKLSEALALLQLAPDEVTHVVFSHGHPDHLWGMLDDFDEPVFPNAEHLFGAVDHAYWTDPATPGTIGEARQTFAVGAARRLQAMAGRLALFQDGQEVLPGVVALMTPGHTPGHMAFLLDGVLIAGDAIGNAHIGFERPLHRVPSDQEPGQGAETRARLLDRAAADRLTLVGFHLPEGGIGQVERAAEGFRFVPA</sequence>